<keyword evidence="2" id="KW-0479">Metal-binding</keyword>
<dbReference type="GO" id="GO:0004419">
    <property type="term" value="F:hydroxymethylglutaryl-CoA lyase activity"/>
    <property type="evidence" value="ECO:0007669"/>
    <property type="project" value="TreeGrafter"/>
</dbReference>
<dbReference type="AlphaFoldDB" id="A0A397NS03"/>
<dbReference type="Gene3D" id="3.20.20.70">
    <property type="entry name" value="Aldolase class I"/>
    <property type="match status" value="1"/>
</dbReference>
<evidence type="ECO:0000313" key="5">
    <source>
        <dbReference type="EMBL" id="RIA37967.1"/>
    </source>
</evidence>
<dbReference type="InterPro" id="IPR043594">
    <property type="entry name" value="HMGL"/>
</dbReference>
<dbReference type="PANTHER" id="PTHR42738">
    <property type="entry name" value="HYDROXYMETHYLGLUTARYL-COA LYASE"/>
    <property type="match status" value="1"/>
</dbReference>
<dbReference type="NCBIfam" id="NF004283">
    <property type="entry name" value="PRK05692.1"/>
    <property type="match status" value="1"/>
</dbReference>
<evidence type="ECO:0000256" key="3">
    <source>
        <dbReference type="ARBA" id="ARBA00023239"/>
    </source>
</evidence>
<proteinExistence type="inferred from homology"/>
<dbReference type="PANTHER" id="PTHR42738:SF7">
    <property type="entry name" value="HYDROXYMETHYLGLUTARYL-COA LYASE"/>
    <property type="match status" value="1"/>
</dbReference>
<evidence type="ECO:0000313" key="6">
    <source>
        <dbReference type="Proteomes" id="UP000266568"/>
    </source>
</evidence>
<dbReference type="Proteomes" id="UP000266568">
    <property type="component" value="Unassembled WGS sequence"/>
</dbReference>
<feature type="domain" description="Pyruvate carboxyltransferase" evidence="4">
    <location>
        <begin position="15"/>
        <end position="283"/>
    </location>
</feature>
<dbReference type="EMBL" id="QXDC01000004">
    <property type="protein sequence ID" value="RIA37967.1"/>
    <property type="molecule type" value="Genomic_DNA"/>
</dbReference>
<comment type="caution">
    <text evidence="5">The sequence shown here is derived from an EMBL/GenBank/DDBJ whole genome shotgun (WGS) entry which is preliminary data.</text>
</comment>
<reference evidence="5 6" key="1">
    <citation type="submission" date="2018-08" db="EMBL/GenBank/DDBJ databases">
        <title>Genomic Encyclopedia of Type Strains, Phase IV (KMG-IV): sequencing the most valuable type-strain genomes for metagenomic binning, comparative biology and taxonomic classification.</title>
        <authorList>
            <person name="Goeker M."/>
        </authorList>
    </citation>
    <scope>NUCLEOTIDE SEQUENCE [LARGE SCALE GENOMIC DNA]</scope>
    <source>
        <strain evidence="5 6">DSM 25527</strain>
    </source>
</reference>
<evidence type="ECO:0000256" key="2">
    <source>
        <dbReference type="ARBA" id="ARBA00022723"/>
    </source>
</evidence>
<dbReference type="RefSeq" id="WP_119037199.1">
    <property type="nucleotide sequence ID" value="NZ_QXDC01000004.1"/>
</dbReference>
<protein>
    <submittedName>
        <fullName evidence="5">Hydroxymethylglutaryl-CoA lyase</fullName>
    </submittedName>
</protein>
<dbReference type="GO" id="GO:0006552">
    <property type="term" value="P:L-leucine catabolic process"/>
    <property type="evidence" value="ECO:0007669"/>
    <property type="project" value="TreeGrafter"/>
</dbReference>
<dbReference type="GO" id="GO:0046951">
    <property type="term" value="P:ketone body biosynthetic process"/>
    <property type="evidence" value="ECO:0007669"/>
    <property type="project" value="TreeGrafter"/>
</dbReference>
<dbReference type="InterPro" id="IPR013785">
    <property type="entry name" value="Aldolase_TIM"/>
</dbReference>
<keyword evidence="6" id="KW-1185">Reference proteome</keyword>
<evidence type="ECO:0000259" key="4">
    <source>
        <dbReference type="PROSITE" id="PS50991"/>
    </source>
</evidence>
<evidence type="ECO:0000256" key="1">
    <source>
        <dbReference type="ARBA" id="ARBA00009405"/>
    </source>
</evidence>
<dbReference type="SUPFAM" id="SSF51569">
    <property type="entry name" value="Aldolase"/>
    <property type="match status" value="1"/>
</dbReference>
<dbReference type="InterPro" id="IPR000891">
    <property type="entry name" value="PYR_CT"/>
</dbReference>
<sequence>MHVHHQSPGQSADSVTIIEVGPRDGFQSVGPYIPVETKLDVIGALHAAGVRRMEATSFVSQAALPQLADAEQVLAGVGALRGLDAQVLVPTVRHAERALAAGADHLSFVLSVSERHNYGNVRRGTLASVNDLMQIVALMPCGTRMRVNVATAFDCPHEGRVEAGAVLALVERLALVIHDAEFALCDTTGRANPAQVAALFQAARDRFPQIAGWAFHGHDTFGLGAANVWSAWQAGVRCFDAAVAGLGGCPYAPGATGNVATEDLVWMFEQAGIRTGIDLGRLAAVARDVVALPGAQTGGRVRDALAARACLPAGTVAA</sequence>
<gene>
    <name evidence="5" type="ORF">DFR49_3857</name>
</gene>
<dbReference type="CDD" id="cd07938">
    <property type="entry name" value="DRE_TIM_HMGL"/>
    <property type="match status" value="1"/>
</dbReference>
<organism evidence="5 6">
    <name type="scientific">Hephaestia caeni</name>
    <dbReference type="NCBI Taxonomy" id="645617"/>
    <lineage>
        <taxon>Bacteria</taxon>
        <taxon>Pseudomonadati</taxon>
        <taxon>Pseudomonadota</taxon>
        <taxon>Alphaproteobacteria</taxon>
        <taxon>Sphingomonadales</taxon>
        <taxon>Sphingomonadaceae</taxon>
        <taxon>Hephaestia</taxon>
    </lineage>
</organism>
<keyword evidence="3 5" id="KW-0456">Lyase</keyword>
<dbReference type="GO" id="GO:0046872">
    <property type="term" value="F:metal ion binding"/>
    <property type="evidence" value="ECO:0007669"/>
    <property type="project" value="UniProtKB-KW"/>
</dbReference>
<name>A0A397NS03_9SPHN</name>
<dbReference type="OrthoDB" id="9784013at2"/>
<dbReference type="PROSITE" id="PS50991">
    <property type="entry name" value="PYR_CT"/>
    <property type="match status" value="1"/>
</dbReference>
<dbReference type="Pfam" id="PF00682">
    <property type="entry name" value="HMGL-like"/>
    <property type="match status" value="1"/>
</dbReference>
<comment type="similarity">
    <text evidence="1">Belongs to the HMG-CoA lyase family.</text>
</comment>
<accession>A0A397NS03</accession>